<name>A0A4U1HQW9_9BURK</name>
<dbReference type="InterPro" id="IPR011964">
    <property type="entry name" value="YVTN_b-propeller_repeat"/>
</dbReference>
<feature type="signal peptide" evidence="1">
    <location>
        <begin position="1"/>
        <end position="35"/>
    </location>
</feature>
<keyword evidence="1" id="KW-0732">Signal</keyword>
<sequence length="484" mass="49378">MSTLLQWYCRMVRRGLLECLAGLTLALGMASGANAADLVYVPNFSSNTVSVIDQSSAKVVATVSVGNGPIAVAIAPDGLRAYVVNTSDNSVSSINTATQAVVATINVPNGAGDIVVSPDSSRVYVGGVNGTYYISAIDTSTNKVVASNSLATDISIALAITPNGKTIYSGGGNQIGVIDTATLTLTSTISPVASVSDVRVSPDGTRAYVSSYQDVQVIDTATNAQLADISLGAYTHGLAVSPDGTKVYVAKSNGVVNVIDTASSSVTGKIYVGNPDGLFGVDLSSDGARGYVGDTVVNQVYAFSTSSNTVTQTIPVGQFPAFLRTAHTVAPPHTLTFYLHGNDVPLVAGNYAATQTAPASGPVLYLGLLSSLSWSTDPVMTGTSQTGAAFTLTIPCTVGLALGLNYTLQETDASGGSPTTLATVSEPIAACVGGSHGVTFPVSTLPTFNGQRLKLTISNLLALGFNLQLGSSTYLRVTQFSGTP</sequence>
<protein>
    <submittedName>
        <fullName evidence="2">YncE family protein</fullName>
    </submittedName>
</protein>
<dbReference type="InterPro" id="IPR051200">
    <property type="entry name" value="Host-pathogen_enzymatic-act"/>
</dbReference>
<dbReference type="OrthoDB" id="9774579at2"/>
<dbReference type="PANTHER" id="PTHR47197:SF3">
    <property type="entry name" value="DIHYDRO-HEME D1 DEHYDROGENASE"/>
    <property type="match status" value="1"/>
</dbReference>
<feature type="chain" id="PRO_5020903431" evidence="1">
    <location>
        <begin position="36"/>
        <end position="484"/>
    </location>
</feature>
<keyword evidence="3" id="KW-1185">Reference proteome</keyword>
<organism evidence="2 3">
    <name type="scientific">Trinickia terrae</name>
    <dbReference type="NCBI Taxonomy" id="2571161"/>
    <lineage>
        <taxon>Bacteria</taxon>
        <taxon>Pseudomonadati</taxon>
        <taxon>Pseudomonadota</taxon>
        <taxon>Betaproteobacteria</taxon>
        <taxon>Burkholderiales</taxon>
        <taxon>Burkholderiaceae</taxon>
        <taxon>Trinickia</taxon>
    </lineage>
</organism>
<comment type="caution">
    <text evidence="2">The sequence shown here is derived from an EMBL/GenBank/DDBJ whole genome shotgun (WGS) entry which is preliminary data.</text>
</comment>
<dbReference type="NCBIfam" id="TIGR02276">
    <property type="entry name" value="beta_rpt_yvtn"/>
    <property type="match status" value="3"/>
</dbReference>
<dbReference type="SUPFAM" id="SSF50974">
    <property type="entry name" value="Nitrous oxide reductase, N-terminal domain"/>
    <property type="match status" value="1"/>
</dbReference>
<dbReference type="EMBL" id="SWJE01000019">
    <property type="protein sequence ID" value="TKC81266.1"/>
    <property type="molecule type" value="Genomic_DNA"/>
</dbReference>
<dbReference type="InterPro" id="IPR015943">
    <property type="entry name" value="WD40/YVTN_repeat-like_dom_sf"/>
</dbReference>
<dbReference type="Proteomes" id="UP000305539">
    <property type="component" value="Unassembled WGS sequence"/>
</dbReference>
<evidence type="ECO:0000313" key="2">
    <source>
        <dbReference type="EMBL" id="TKC81266.1"/>
    </source>
</evidence>
<evidence type="ECO:0000313" key="3">
    <source>
        <dbReference type="Proteomes" id="UP000305539"/>
    </source>
</evidence>
<dbReference type="Gene3D" id="2.130.10.10">
    <property type="entry name" value="YVTN repeat-like/Quinoprotein amine dehydrogenase"/>
    <property type="match status" value="2"/>
</dbReference>
<dbReference type="PANTHER" id="PTHR47197">
    <property type="entry name" value="PROTEIN NIRF"/>
    <property type="match status" value="1"/>
</dbReference>
<evidence type="ECO:0000256" key="1">
    <source>
        <dbReference type="SAM" id="SignalP"/>
    </source>
</evidence>
<dbReference type="InterPro" id="IPR011045">
    <property type="entry name" value="N2O_reductase_N"/>
</dbReference>
<proteinExistence type="predicted"/>
<gene>
    <name evidence="2" type="ORF">FAZ69_28440</name>
</gene>
<reference evidence="2 3" key="1">
    <citation type="submission" date="2019-04" db="EMBL/GenBank/DDBJ databases">
        <title>Trinickia sp. 7GSK02, isolated from subtropical forest soil.</title>
        <authorList>
            <person name="Gao Z.-H."/>
            <person name="Qiu L.-H."/>
        </authorList>
    </citation>
    <scope>NUCLEOTIDE SEQUENCE [LARGE SCALE GENOMIC DNA]</scope>
    <source>
        <strain evidence="2 3">7GSK02</strain>
    </source>
</reference>
<dbReference type="AlphaFoldDB" id="A0A4U1HQW9"/>
<accession>A0A4U1HQW9</accession>